<feature type="binding site" evidence="8">
    <location>
        <position position="315"/>
    </location>
    <ligand>
        <name>Zn(2+)</name>
        <dbReference type="ChEBI" id="CHEBI:29105"/>
        <label>2</label>
    </ligand>
</feature>
<keyword evidence="4 8" id="KW-0479">Metal-binding</keyword>
<keyword evidence="5" id="KW-0378">Hydrolase</keyword>
<feature type="region of interest" description="Disordered" evidence="9">
    <location>
        <begin position="348"/>
        <end position="369"/>
    </location>
</feature>
<evidence type="ECO:0000256" key="4">
    <source>
        <dbReference type="ARBA" id="ARBA00022723"/>
    </source>
</evidence>
<evidence type="ECO:0000256" key="1">
    <source>
        <dbReference type="ARBA" id="ARBA00006272"/>
    </source>
</evidence>
<feature type="binding site" evidence="8">
    <location>
        <position position="177"/>
    </location>
    <ligand>
        <name>Zn(2+)</name>
        <dbReference type="ChEBI" id="CHEBI:29105"/>
        <label>1</label>
    </ligand>
</feature>
<feature type="binding site" evidence="8">
    <location>
        <position position="177"/>
    </location>
    <ligand>
        <name>Zn(2+)</name>
        <dbReference type="ChEBI" id="CHEBI:29105"/>
        <label>2</label>
    </ligand>
</feature>
<evidence type="ECO:0000256" key="2">
    <source>
        <dbReference type="ARBA" id="ARBA00022438"/>
    </source>
</evidence>
<evidence type="ECO:0000256" key="5">
    <source>
        <dbReference type="ARBA" id="ARBA00022801"/>
    </source>
</evidence>
<reference evidence="10 11" key="1">
    <citation type="journal article" date="2015" name="Stand. Genomic Sci.">
        <title>Genome sequence of a native-feather degrading extremely thermophilic Eubacterium, Fervidobacterium islandicum AW-1.</title>
        <authorList>
            <person name="Lee Y.J."/>
            <person name="Jeong H."/>
            <person name="Park G.S."/>
            <person name="Kwak Y."/>
            <person name="Lee S.J."/>
            <person name="Lee S.J."/>
            <person name="Park M.K."/>
            <person name="Kim J.Y."/>
            <person name="Kang H.K."/>
            <person name="Shin J.H."/>
            <person name="Lee D.W."/>
        </authorList>
    </citation>
    <scope>NUCLEOTIDE SEQUENCE [LARGE SCALE GENOMIC DNA]</scope>
    <source>
        <strain evidence="10 11">AW-1</strain>
    </source>
</reference>
<dbReference type="Gene3D" id="3.40.630.10">
    <property type="entry name" value="Zn peptidases"/>
    <property type="match status" value="1"/>
</dbReference>
<dbReference type="PIRSF" id="PIRSF001123">
    <property type="entry name" value="PepA_GA"/>
    <property type="match status" value="1"/>
</dbReference>
<dbReference type="InterPro" id="IPR023367">
    <property type="entry name" value="Peptidase_M42_dom2"/>
</dbReference>
<dbReference type="InterPro" id="IPR008007">
    <property type="entry name" value="Peptidase_M42"/>
</dbReference>
<comment type="cofactor">
    <cofactor evidence="8">
        <name>a divalent metal cation</name>
        <dbReference type="ChEBI" id="CHEBI:60240"/>
    </cofactor>
    <text evidence="8">Binds 2 divalent metal cations per subunit.</text>
</comment>
<proteinExistence type="inferred from homology"/>
<dbReference type="Proteomes" id="UP000093740">
    <property type="component" value="Chromosome"/>
</dbReference>
<dbReference type="GO" id="GO:0004177">
    <property type="term" value="F:aminopeptidase activity"/>
    <property type="evidence" value="ECO:0007669"/>
    <property type="project" value="UniProtKB-UniRule"/>
</dbReference>
<accession>A0AAJ5HSJ0</accession>
<dbReference type="GO" id="GO:0046872">
    <property type="term" value="F:metal ion binding"/>
    <property type="evidence" value="ECO:0007669"/>
    <property type="project" value="UniProtKB-UniRule"/>
</dbReference>
<dbReference type="Pfam" id="PF05343">
    <property type="entry name" value="Peptidase_M42"/>
    <property type="match status" value="1"/>
</dbReference>
<dbReference type="PANTHER" id="PTHR32481">
    <property type="entry name" value="AMINOPEPTIDASE"/>
    <property type="match status" value="1"/>
</dbReference>
<keyword evidence="11" id="KW-1185">Reference proteome</keyword>
<evidence type="ECO:0000313" key="11">
    <source>
        <dbReference type="Proteomes" id="UP000093740"/>
    </source>
</evidence>
<feature type="binding site" evidence="8">
    <location>
        <position position="69"/>
    </location>
    <ligand>
        <name>Zn(2+)</name>
        <dbReference type="ChEBI" id="CHEBI:29105"/>
        <label>1</label>
    </ligand>
</feature>
<dbReference type="Gene3D" id="2.40.30.40">
    <property type="entry name" value="Peptidase M42, domain 2"/>
    <property type="match status" value="1"/>
</dbReference>
<dbReference type="InterPro" id="IPR051464">
    <property type="entry name" value="Peptidase_M42_aminopept"/>
</dbReference>
<feature type="active site" description="Proton acceptor" evidence="7">
    <location>
        <position position="209"/>
    </location>
</feature>
<feature type="binding site" evidence="8">
    <location>
        <position position="232"/>
    </location>
    <ligand>
        <name>Zn(2+)</name>
        <dbReference type="ChEBI" id="CHEBI:29105"/>
        <label>1</label>
    </ligand>
</feature>
<gene>
    <name evidence="10" type="ORF">NA23_06765</name>
</gene>
<dbReference type="KEGG" id="fia:NA23_06765"/>
<dbReference type="RefSeq" id="WP_084384069.1">
    <property type="nucleotide sequence ID" value="NZ_CP014334.2"/>
</dbReference>
<evidence type="ECO:0000313" key="10">
    <source>
        <dbReference type="EMBL" id="UOE96739.1"/>
    </source>
</evidence>
<dbReference type="SUPFAM" id="SSF53187">
    <property type="entry name" value="Zn-dependent exopeptidases"/>
    <property type="match status" value="1"/>
</dbReference>
<organism evidence="10 11">
    <name type="scientific">Fervidobacterium islandicum</name>
    <dbReference type="NCBI Taxonomy" id="2423"/>
    <lineage>
        <taxon>Bacteria</taxon>
        <taxon>Thermotogati</taxon>
        <taxon>Thermotogota</taxon>
        <taxon>Thermotogae</taxon>
        <taxon>Thermotogales</taxon>
        <taxon>Fervidobacteriaceae</taxon>
        <taxon>Fervidobacterium</taxon>
    </lineage>
</organism>
<sequence>MADKQVELKTNELLLKLTSIPGPSGYEDGVLSEIEQIMEPYIDECFRTPMGSLVCVKKGSGPKVGFFAHADQIAFVVTKIYEDGFLRFSGVGGWDPKTIISQKVWVHTKKGKLRGVIGFMPPHLQTTEESKKVPDYDRIFVDVMMNQNWKDISIGDLVTLDVEGFEKNGTIFAPALDNRASCVAIIKAAELLSKIKTDAQVYYIFSTQEEIGGPGAKSGAYISEIEYGVVIDVTHGDEDVPGYPKIKMGEGPAVAIGPVTNKKFVEHINTVAGKYNIKTQIEPIAGRSGTDTDEVQLTRIGVKTALVSIPLKYMHNPYEKVFVKDVEDTAKLLAFCAAHLPEVGIEEPSRDSALAKISGNKSRGEKIEK</sequence>
<evidence type="ECO:0000256" key="8">
    <source>
        <dbReference type="PIRSR" id="PIRSR001123-2"/>
    </source>
</evidence>
<dbReference type="GO" id="GO:0006508">
    <property type="term" value="P:proteolysis"/>
    <property type="evidence" value="ECO:0007669"/>
    <property type="project" value="UniProtKB-KW"/>
</dbReference>
<protein>
    <submittedName>
        <fullName evidence="10">M20/M25/M40 family metallo-hydrolase</fullName>
    </submittedName>
</protein>
<dbReference type="EMBL" id="CP014334">
    <property type="protein sequence ID" value="UOE96739.1"/>
    <property type="molecule type" value="Genomic_DNA"/>
</dbReference>
<dbReference type="SUPFAM" id="SSF101821">
    <property type="entry name" value="Aminopeptidase/glucanase lid domain"/>
    <property type="match status" value="1"/>
</dbReference>
<comment type="similarity">
    <text evidence="1 6">Belongs to the peptidase M42 family.</text>
</comment>
<dbReference type="AlphaFoldDB" id="A0AAJ5HSJ0"/>
<feature type="binding site" evidence="8">
    <location>
        <position position="210"/>
    </location>
    <ligand>
        <name>Zn(2+)</name>
        <dbReference type="ChEBI" id="CHEBI:29105"/>
        <label>2</label>
    </ligand>
</feature>
<evidence type="ECO:0000256" key="6">
    <source>
        <dbReference type="PIRNR" id="PIRNR001123"/>
    </source>
</evidence>
<evidence type="ECO:0000256" key="3">
    <source>
        <dbReference type="ARBA" id="ARBA00022670"/>
    </source>
</evidence>
<keyword evidence="2" id="KW-0031">Aminopeptidase</keyword>
<evidence type="ECO:0000256" key="9">
    <source>
        <dbReference type="SAM" id="MobiDB-lite"/>
    </source>
</evidence>
<keyword evidence="3" id="KW-0645">Protease</keyword>
<name>A0AAJ5HSJ0_FERIS</name>
<evidence type="ECO:0000256" key="7">
    <source>
        <dbReference type="PIRSR" id="PIRSR001123-1"/>
    </source>
</evidence>
<dbReference type="PANTHER" id="PTHR32481:SF6">
    <property type="entry name" value="ENDOGLUCANASE"/>
    <property type="match status" value="1"/>
</dbReference>